<evidence type="ECO:0000259" key="1">
    <source>
        <dbReference type="Pfam" id="PF25794"/>
    </source>
</evidence>
<evidence type="ECO:0000313" key="2">
    <source>
        <dbReference type="EMBL" id="KAK0494714.1"/>
    </source>
</evidence>
<reference evidence="2" key="1">
    <citation type="submission" date="2023-06" db="EMBL/GenBank/DDBJ databases">
        <authorList>
            <consortium name="Lawrence Berkeley National Laboratory"/>
            <person name="Ahrendt S."/>
            <person name="Sahu N."/>
            <person name="Indic B."/>
            <person name="Wong-Bajracharya J."/>
            <person name="Merenyi Z."/>
            <person name="Ke H.-M."/>
            <person name="Monk M."/>
            <person name="Kocsube S."/>
            <person name="Drula E."/>
            <person name="Lipzen A."/>
            <person name="Balint B."/>
            <person name="Henrissat B."/>
            <person name="Andreopoulos B."/>
            <person name="Martin F.M."/>
            <person name="Harder C.B."/>
            <person name="Rigling D."/>
            <person name="Ford K.L."/>
            <person name="Foster G.D."/>
            <person name="Pangilinan J."/>
            <person name="Papanicolaou A."/>
            <person name="Barry K."/>
            <person name="LaButti K."/>
            <person name="Viragh M."/>
            <person name="Koriabine M."/>
            <person name="Yan M."/>
            <person name="Riley R."/>
            <person name="Champramary S."/>
            <person name="Plett K.L."/>
            <person name="Tsai I.J."/>
            <person name="Slot J."/>
            <person name="Sipos G."/>
            <person name="Plett J."/>
            <person name="Nagy L.G."/>
            <person name="Grigoriev I.V."/>
        </authorList>
    </citation>
    <scope>NUCLEOTIDE SEQUENCE</scope>
    <source>
        <strain evidence="2">HWK02</strain>
    </source>
</reference>
<accession>A0AA39URX0</accession>
<comment type="caution">
    <text evidence="2">The sequence shown here is derived from an EMBL/GenBank/DDBJ whole genome shotgun (WGS) entry which is preliminary data.</text>
</comment>
<organism evidence="2 3">
    <name type="scientific">Armillaria luteobubalina</name>
    <dbReference type="NCBI Taxonomy" id="153913"/>
    <lineage>
        <taxon>Eukaryota</taxon>
        <taxon>Fungi</taxon>
        <taxon>Dikarya</taxon>
        <taxon>Basidiomycota</taxon>
        <taxon>Agaricomycotina</taxon>
        <taxon>Agaricomycetes</taxon>
        <taxon>Agaricomycetidae</taxon>
        <taxon>Agaricales</taxon>
        <taxon>Marasmiineae</taxon>
        <taxon>Physalacriaceae</taxon>
        <taxon>Armillaria</taxon>
    </lineage>
</organism>
<gene>
    <name evidence="2" type="ORF">EDD18DRAFT_1107198</name>
</gene>
<dbReference type="EMBL" id="JAUEPU010000020">
    <property type="protein sequence ID" value="KAK0494714.1"/>
    <property type="molecule type" value="Genomic_DNA"/>
</dbReference>
<name>A0AA39URX0_9AGAR</name>
<protein>
    <recommendedName>
        <fullName evidence="1">Sacsin/Nov domain-containing protein</fullName>
    </recommendedName>
</protein>
<dbReference type="AlphaFoldDB" id="A0AA39URX0"/>
<keyword evidence="3" id="KW-1185">Reference proteome</keyword>
<dbReference type="GO" id="GO:0030544">
    <property type="term" value="F:Hsp70 protein binding"/>
    <property type="evidence" value="ECO:0007669"/>
    <property type="project" value="TreeGrafter"/>
</dbReference>
<evidence type="ECO:0000313" key="3">
    <source>
        <dbReference type="Proteomes" id="UP001175228"/>
    </source>
</evidence>
<dbReference type="PANTHER" id="PTHR15600">
    <property type="entry name" value="SACSIN"/>
    <property type="match status" value="1"/>
</dbReference>
<proteinExistence type="predicted"/>
<sequence>MKNVWIVVYTAQSCLMNLIISARGTNGAYKKLRVIIKELSEEDLATLKGIIDGHTWIPINSRYLTTTSHAVFFLPLPLARFHEIPLALADRPEIHEFLFKMGCMDRASIDVLVTELSNLHKYSALLILKALLLNLNEEEHSKIFVPDVSGQLRPTSEVYFNNLGDWAFIEAGDLILVHPQLNEQIAKHLHMSRLGLKLLHLKKPAVDMGEKLTTTIRNVLKQYTEQQTLTKFFANASDAGATEFKILVDDHHAPFEPCLCNQTLKASEKWEWAGRKLAMIVSGDKVLFLDPSKTHLPFDDWTSLLLPLQQTQRMYLDHLMALNGLYGFKLSSTTSYDGHWSGHIISSWKVEVKADDSTTSDGKVSICNRYLIGYTSPNVEPVQEHWMVVTMSLPVTGLPSKFNPLKEPHRLRSPIIVRLAAQTTA</sequence>
<dbReference type="PANTHER" id="PTHR15600:SF42">
    <property type="entry name" value="SACSIN"/>
    <property type="match status" value="1"/>
</dbReference>
<dbReference type="Pfam" id="PF25794">
    <property type="entry name" value="SACS"/>
    <property type="match status" value="1"/>
</dbReference>
<dbReference type="InterPro" id="IPR058210">
    <property type="entry name" value="SACS/Nov_dom"/>
</dbReference>
<feature type="domain" description="Sacsin/Nov" evidence="1">
    <location>
        <begin position="210"/>
        <end position="256"/>
    </location>
</feature>
<dbReference type="InterPro" id="IPR052972">
    <property type="entry name" value="Sacsin_chaperone_reg"/>
</dbReference>
<dbReference type="Proteomes" id="UP001175228">
    <property type="component" value="Unassembled WGS sequence"/>
</dbReference>